<dbReference type="RefSeq" id="WP_378252333.1">
    <property type="nucleotide sequence ID" value="NZ_JBHSIT010000001.1"/>
</dbReference>
<evidence type="ECO:0000313" key="4">
    <source>
        <dbReference type="Proteomes" id="UP001595872"/>
    </source>
</evidence>
<dbReference type="EMBL" id="JBHSIT010000001">
    <property type="protein sequence ID" value="MFC4906651.1"/>
    <property type="molecule type" value="Genomic_DNA"/>
</dbReference>
<evidence type="ECO:0008006" key="5">
    <source>
        <dbReference type="Google" id="ProtNLM"/>
    </source>
</evidence>
<feature type="region of interest" description="Disordered" evidence="1">
    <location>
        <begin position="28"/>
        <end position="57"/>
    </location>
</feature>
<organism evidence="3 4">
    <name type="scientific">Actinomadura gamaensis</name>
    <dbReference type="NCBI Taxonomy" id="1763541"/>
    <lineage>
        <taxon>Bacteria</taxon>
        <taxon>Bacillati</taxon>
        <taxon>Actinomycetota</taxon>
        <taxon>Actinomycetes</taxon>
        <taxon>Streptosporangiales</taxon>
        <taxon>Thermomonosporaceae</taxon>
        <taxon>Actinomadura</taxon>
    </lineage>
</organism>
<evidence type="ECO:0000313" key="3">
    <source>
        <dbReference type="EMBL" id="MFC4906651.1"/>
    </source>
</evidence>
<gene>
    <name evidence="3" type="ORF">ACFPCY_04930</name>
</gene>
<keyword evidence="4" id="KW-1185">Reference proteome</keyword>
<accession>A0ABV9TTA3</accession>
<feature type="chain" id="PRO_5045535075" description="Lipoprotein" evidence="2">
    <location>
        <begin position="32"/>
        <end position="208"/>
    </location>
</feature>
<name>A0ABV9TTA3_9ACTN</name>
<feature type="signal peptide" evidence="2">
    <location>
        <begin position="1"/>
        <end position="31"/>
    </location>
</feature>
<reference evidence="4" key="1">
    <citation type="journal article" date="2019" name="Int. J. Syst. Evol. Microbiol.">
        <title>The Global Catalogue of Microorganisms (GCM) 10K type strain sequencing project: providing services to taxonomists for standard genome sequencing and annotation.</title>
        <authorList>
            <consortium name="The Broad Institute Genomics Platform"/>
            <consortium name="The Broad Institute Genome Sequencing Center for Infectious Disease"/>
            <person name="Wu L."/>
            <person name="Ma J."/>
        </authorList>
    </citation>
    <scope>NUCLEOTIDE SEQUENCE [LARGE SCALE GENOMIC DNA]</scope>
    <source>
        <strain evidence="4">KLKA75</strain>
    </source>
</reference>
<dbReference type="Proteomes" id="UP001595872">
    <property type="component" value="Unassembled WGS sequence"/>
</dbReference>
<comment type="caution">
    <text evidence="3">The sequence shown here is derived from an EMBL/GenBank/DDBJ whole genome shotgun (WGS) entry which is preliminary data.</text>
</comment>
<evidence type="ECO:0000256" key="1">
    <source>
        <dbReference type="SAM" id="MobiDB-lite"/>
    </source>
</evidence>
<sequence length="208" mass="21482">MPALHRTIAASATTAILLLGLAACGGGSKHADQPTNAAPTPGETAQKPSPKSLKWGEPAEVTGHNFKKLRVTPVGLLYSKGPYKDGDGPENGWFIALAIKAEAVQEPDSTAGGAGGGGFQWRGASQTITEMDGNSTAPWAGAANGFGVDEPLQPGSPEVGIVTLDIPAKGGRLLYVDPGDHSITSWTLPTVDQGTGLDKVRKRIKMFT</sequence>
<dbReference type="PROSITE" id="PS51257">
    <property type="entry name" value="PROKAR_LIPOPROTEIN"/>
    <property type="match status" value="1"/>
</dbReference>
<evidence type="ECO:0000256" key="2">
    <source>
        <dbReference type="SAM" id="SignalP"/>
    </source>
</evidence>
<proteinExistence type="predicted"/>
<protein>
    <recommendedName>
        <fullName evidence="5">Lipoprotein</fullName>
    </recommendedName>
</protein>
<keyword evidence="2" id="KW-0732">Signal</keyword>